<evidence type="ECO:0000313" key="2">
    <source>
        <dbReference type="EMBL" id="PLC47962.1"/>
    </source>
</evidence>
<comment type="caution">
    <text evidence="2">The sequence shown here is derived from an EMBL/GenBank/DDBJ whole genome shotgun (WGS) entry which is preliminary data.</text>
</comment>
<dbReference type="InterPro" id="IPR012337">
    <property type="entry name" value="RNaseH-like_sf"/>
</dbReference>
<dbReference type="InterPro" id="IPR050900">
    <property type="entry name" value="Transposase_IS3/IS150/IS904"/>
</dbReference>
<name>A0A2N4TYW4_9BURK</name>
<protein>
    <recommendedName>
        <fullName evidence="1">Integrase catalytic domain-containing protein</fullName>
    </recommendedName>
</protein>
<dbReference type="Pfam" id="PF00665">
    <property type="entry name" value="rve"/>
    <property type="match status" value="1"/>
</dbReference>
<evidence type="ECO:0000259" key="1">
    <source>
        <dbReference type="PROSITE" id="PS50994"/>
    </source>
</evidence>
<sequence length="241" mass="27340">MHGAQRPPQARTRPRALWATGPNQLFSRDITYLPTRIKGVYFYLYLFMDLFSRKIVGWQIYETESSELAGEVIRDICERENIAPHQVVLHSDNGSPMKGSTMLATLQALGVAPSYSRPAVSNDNPFSESLFKTLKYRPAYPRQAFEDLAAARAWVSEFERWYNHEHRHSAIRFVTPSQRHAGQDGALLAGRAVVYEAAKARRPERWSGTVRDWSRVAVVDLNPESTASPCQPHSEVVRQVA</sequence>
<proteinExistence type="predicted"/>
<evidence type="ECO:0000313" key="3">
    <source>
        <dbReference type="Proteomes" id="UP000234190"/>
    </source>
</evidence>
<dbReference type="Proteomes" id="UP000234190">
    <property type="component" value="Unassembled WGS sequence"/>
</dbReference>
<reference evidence="2 3" key="1">
    <citation type="submission" date="2017-10" db="EMBL/GenBank/DDBJ databases">
        <title>Two draft genome sequences of Pusillimonas sp. strains isolated from a nitrate- and radionuclide-contaminated groundwater in Russia.</title>
        <authorList>
            <person name="Grouzdev D.S."/>
            <person name="Tourova T.P."/>
            <person name="Goeva M.A."/>
            <person name="Babich T.L."/>
            <person name="Sokolova D.S."/>
            <person name="Abdullin R."/>
            <person name="Poltaraus A.B."/>
            <person name="Toshchakov S.V."/>
            <person name="Nazina T.N."/>
        </authorList>
    </citation>
    <scope>NUCLEOTIDE SEQUENCE [LARGE SCALE GENOMIC DNA]</scope>
    <source>
        <strain evidence="2 3">JR1/69-3-13</strain>
    </source>
</reference>
<dbReference type="EMBL" id="PDNW01000035">
    <property type="protein sequence ID" value="PLC47962.1"/>
    <property type="molecule type" value="Genomic_DNA"/>
</dbReference>
<dbReference type="PROSITE" id="PS50994">
    <property type="entry name" value="INTEGRASE"/>
    <property type="match status" value="1"/>
</dbReference>
<keyword evidence="3" id="KW-1185">Reference proteome</keyword>
<dbReference type="OrthoDB" id="9765502at2"/>
<gene>
    <name evidence="2" type="ORF">CR159_20715</name>
</gene>
<dbReference type="Gene3D" id="3.30.420.10">
    <property type="entry name" value="Ribonuclease H-like superfamily/Ribonuclease H"/>
    <property type="match status" value="1"/>
</dbReference>
<dbReference type="GO" id="GO:0015074">
    <property type="term" value="P:DNA integration"/>
    <property type="evidence" value="ECO:0007669"/>
    <property type="project" value="InterPro"/>
</dbReference>
<accession>A0A2N4TYW4</accession>
<dbReference type="InterPro" id="IPR036397">
    <property type="entry name" value="RNaseH_sf"/>
</dbReference>
<dbReference type="GO" id="GO:0003676">
    <property type="term" value="F:nucleic acid binding"/>
    <property type="evidence" value="ECO:0007669"/>
    <property type="project" value="InterPro"/>
</dbReference>
<dbReference type="AlphaFoldDB" id="A0A2N4TYW4"/>
<dbReference type="InterPro" id="IPR001584">
    <property type="entry name" value="Integrase_cat-core"/>
</dbReference>
<dbReference type="SUPFAM" id="SSF53098">
    <property type="entry name" value="Ribonuclease H-like"/>
    <property type="match status" value="1"/>
</dbReference>
<dbReference type="PANTHER" id="PTHR46889">
    <property type="entry name" value="TRANSPOSASE INSF FOR INSERTION SEQUENCE IS3B-RELATED"/>
    <property type="match status" value="1"/>
</dbReference>
<dbReference type="PANTHER" id="PTHR46889:SF4">
    <property type="entry name" value="TRANSPOSASE INSO FOR INSERTION SEQUENCE ELEMENT IS911B-RELATED"/>
    <property type="match status" value="1"/>
</dbReference>
<organism evidence="2 3">
    <name type="scientific">Pollutimonas subterranea</name>
    <dbReference type="NCBI Taxonomy" id="2045210"/>
    <lineage>
        <taxon>Bacteria</taxon>
        <taxon>Pseudomonadati</taxon>
        <taxon>Pseudomonadota</taxon>
        <taxon>Betaproteobacteria</taxon>
        <taxon>Burkholderiales</taxon>
        <taxon>Alcaligenaceae</taxon>
        <taxon>Pollutimonas</taxon>
    </lineage>
</organism>
<feature type="domain" description="Integrase catalytic" evidence="1">
    <location>
        <begin position="18"/>
        <end position="184"/>
    </location>
</feature>